<evidence type="ECO:0000256" key="6">
    <source>
        <dbReference type="ARBA" id="ARBA00012605"/>
    </source>
</evidence>
<evidence type="ECO:0000256" key="11">
    <source>
        <dbReference type="ARBA" id="ARBA00022842"/>
    </source>
</evidence>
<feature type="transmembrane region" description="Helical" evidence="16">
    <location>
        <begin position="175"/>
        <end position="193"/>
    </location>
</feature>
<comment type="pathway">
    <text evidence="4">Protein modification; protein glycosylation.</text>
</comment>
<feature type="transmembrane region" description="Helical" evidence="16">
    <location>
        <begin position="241"/>
        <end position="261"/>
    </location>
</feature>
<evidence type="ECO:0000256" key="4">
    <source>
        <dbReference type="ARBA" id="ARBA00004922"/>
    </source>
</evidence>
<evidence type="ECO:0000256" key="13">
    <source>
        <dbReference type="ARBA" id="ARBA00023136"/>
    </source>
</evidence>
<evidence type="ECO:0000256" key="7">
    <source>
        <dbReference type="ARBA" id="ARBA00022676"/>
    </source>
</evidence>
<keyword evidence="7 19" id="KW-0328">Glycosyltransferase</keyword>
<feature type="transmembrane region" description="Helical" evidence="16">
    <location>
        <begin position="504"/>
        <end position="529"/>
    </location>
</feature>
<feature type="transmembrane region" description="Helical" evidence="16">
    <location>
        <begin position="88"/>
        <end position="108"/>
    </location>
</feature>
<keyword evidence="12 16" id="KW-1133">Transmembrane helix</keyword>
<keyword evidence="10" id="KW-0479">Metal-binding</keyword>
<keyword evidence="13 16" id="KW-0472">Membrane</keyword>
<keyword evidence="14" id="KW-0464">Manganese</keyword>
<name>A0ABQ9XE36_9EUKA</name>
<feature type="transmembrane region" description="Helical" evidence="16">
    <location>
        <begin position="213"/>
        <end position="234"/>
    </location>
</feature>
<organism evidence="19 20">
    <name type="scientific">Blattamonas nauphoetae</name>
    <dbReference type="NCBI Taxonomy" id="2049346"/>
    <lineage>
        <taxon>Eukaryota</taxon>
        <taxon>Metamonada</taxon>
        <taxon>Preaxostyla</taxon>
        <taxon>Oxymonadida</taxon>
        <taxon>Blattamonas</taxon>
    </lineage>
</organism>
<dbReference type="InterPro" id="IPR048307">
    <property type="entry name" value="STT3_N"/>
</dbReference>
<evidence type="ECO:0000313" key="20">
    <source>
        <dbReference type="Proteomes" id="UP001281761"/>
    </source>
</evidence>
<protein>
    <recommendedName>
        <fullName evidence="6">dolichyl-diphosphooligosaccharide--protein glycotransferase</fullName>
        <ecNumber evidence="6">2.4.99.18</ecNumber>
    </recommendedName>
</protein>
<evidence type="ECO:0000256" key="9">
    <source>
        <dbReference type="ARBA" id="ARBA00022692"/>
    </source>
</evidence>
<dbReference type="Proteomes" id="UP001281761">
    <property type="component" value="Unassembled WGS sequence"/>
</dbReference>
<accession>A0ABQ9XE36</accession>
<dbReference type="InterPro" id="IPR003674">
    <property type="entry name" value="Oligo_trans_STT3"/>
</dbReference>
<evidence type="ECO:0000256" key="12">
    <source>
        <dbReference type="ARBA" id="ARBA00022989"/>
    </source>
</evidence>
<evidence type="ECO:0000256" key="1">
    <source>
        <dbReference type="ARBA" id="ARBA00001936"/>
    </source>
</evidence>
<evidence type="ECO:0000256" key="2">
    <source>
        <dbReference type="ARBA" id="ARBA00001946"/>
    </source>
</evidence>
<dbReference type="Pfam" id="PF21436">
    <property type="entry name" value="STT3-PglB_core"/>
    <property type="match status" value="1"/>
</dbReference>
<keyword evidence="11" id="KW-0460">Magnesium</keyword>
<evidence type="ECO:0000256" key="14">
    <source>
        <dbReference type="ARBA" id="ARBA00023211"/>
    </source>
</evidence>
<feature type="domain" description="Oligosaccharyl transferase STT3 N-terminal" evidence="17">
    <location>
        <begin position="23"/>
        <end position="450"/>
    </location>
</feature>
<dbReference type="EMBL" id="JARBJD010000140">
    <property type="protein sequence ID" value="KAK2950221.1"/>
    <property type="molecule type" value="Genomic_DNA"/>
</dbReference>
<evidence type="ECO:0000256" key="5">
    <source>
        <dbReference type="ARBA" id="ARBA00010810"/>
    </source>
</evidence>
<dbReference type="InterPro" id="IPR048999">
    <property type="entry name" value="STT3-PglB_core"/>
</dbReference>
<proteinExistence type="inferred from homology"/>
<dbReference type="GO" id="GO:0004579">
    <property type="term" value="F:dolichyl-diphosphooligosaccharide-protein glycotransferase activity"/>
    <property type="evidence" value="ECO:0007669"/>
    <property type="project" value="UniProtKB-EC"/>
</dbReference>
<evidence type="ECO:0000256" key="8">
    <source>
        <dbReference type="ARBA" id="ARBA00022679"/>
    </source>
</evidence>
<evidence type="ECO:0000256" key="16">
    <source>
        <dbReference type="SAM" id="Phobius"/>
    </source>
</evidence>
<dbReference type="PANTHER" id="PTHR13872">
    <property type="entry name" value="DOLICHYL-DIPHOSPHOOLIGOSACCHARIDE--PROTEIN GLYCOSYLTRANSFERASE SUBUNIT"/>
    <property type="match status" value="1"/>
</dbReference>
<evidence type="ECO:0000313" key="19">
    <source>
        <dbReference type="EMBL" id="KAK2950221.1"/>
    </source>
</evidence>
<feature type="transmembrane region" description="Helical" evidence="16">
    <location>
        <begin position="365"/>
        <end position="384"/>
    </location>
</feature>
<dbReference type="EC" id="2.4.99.18" evidence="6"/>
<feature type="transmembrane region" description="Helical" evidence="16">
    <location>
        <begin position="422"/>
        <end position="455"/>
    </location>
</feature>
<feature type="transmembrane region" description="Helical" evidence="16">
    <location>
        <begin position="306"/>
        <end position="328"/>
    </location>
</feature>
<evidence type="ECO:0000259" key="18">
    <source>
        <dbReference type="Pfam" id="PF21436"/>
    </source>
</evidence>
<reference evidence="19 20" key="1">
    <citation type="journal article" date="2022" name="bioRxiv">
        <title>Genomics of Preaxostyla Flagellates Illuminates Evolutionary Transitions and the Path Towards Mitochondrial Loss.</title>
        <authorList>
            <person name="Novak L.V.F."/>
            <person name="Treitli S.C."/>
            <person name="Pyrih J."/>
            <person name="Halakuc P."/>
            <person name="Pipaliya S.V."/>
            <person name="Vacek V."/>
            <person name="Brzon O."/>
            <person name="Soukal P."/>
            <person name="Eme L."/>
            <person name="Dacks J.B."/>
            <person name="Karnkowska A."/>
            <person name="Elias M."/>
            <person name="Hampl V."/>
        </authorList>
    </citation>
    <scope>NUCLEOTIDE SEQUENCE [LARGE SCALE GENOMIC DNA]</scope>
    <source>
        <strain evidence="19">NAU3</strain>
        <tissue evidence="19">Gut</tissue>
    </source>
</reference>
<keyword evidence="9 16" id="KW-0812">Transmembrane</keyword>
<dbReference type="Pfam" id="PF02516">
    <property type="entry name" value="STT3"/>
    <property type="match status" value="1"/>
</dbReference>
<comment type="similarity">
    <text evidence="5">Belongs to the STT3 family.</text>
</comment>
<comment type="catalytic activity">
    <reaction evidence="15">
        <text>a di-trans,poly-cis-dolichyl diphosphooligosaccharide + L-asparaginyl-[protein] = N(4)-(oligosaccharide-(1-&gt;4)-N-acetyl-beta-D-glucosaminyl-(1-&gt;4)-N-acetyl-beta-D-glucosaminyl)-L-asparaginyl-[protein] + a di-trans,poly-cis-dolichyl diphosphate + H(+)</text>
        <dbReference type="Rhea" id="RHEA:22980"/>
        <dbReference type="Rhea" id="RHEA-COMP:12804"/>
        <dbReference type="Rhea" id="RHEA-COMP:12805"/>
        <dbReference type="Rhea" id="RHEA-COMP:19506"/>
        <dbReference type="Rhea" id="RHEA-COMP:19509"/>
        <dbReference type="ChEBI" id="CHEBI:15378"/>
        <dbReference type="ChEBI" id="CHEBI:50347"/>
        <dbReference type="ChEBI" id="CHEBI:57497"/>
        <dbReference type="ChEBI" id="CHEBI:57570"/>
        <dbReference type="ChEBI" id="CHEBI:132529"/>
        <dbReference type="EC" id="2.4.99.18"/>
    </reaction>
</comment>
<feature type="transmembrane region" description="Helical" evidence="16">
    <location>
        <begin position="120"/>
        <end position="137"/>
    </location>
</feature>
<dbReference type="Gene3D" id="3.40.50.12610">
    <property type="match status" value="1"/>
</dbReference>
<gene>
    <name evidence="19" type="ORF">BLNAU_14805</name>
</gene>
<keyword evidence="20" id="KW-1185">Reference proteome</keyword>
<comment type="cofactor">
    <cofactor evidence="2">
        <name>Mg(2+)</name>
        <dbReference type="ChEBI" id="CHEBI:18420"/>
    </cofactor>
</comment>
<sequence length="748" mass="85094">MSTSVPQEFDDTYRVHKFLQRSLKTLILLFACIVAFIIRFFSVVKYESIIHEFDPYFQYRASQYFIKNGMYDFHNWFDERTWYPIGRIVGPTVYPGLMWSAAAVYYFMEFIGFPVDVRNACMIVSPLWASFTVLITYKIVKAVWSKGAGLIAAMMIAVIPGYMSRSVAGSFDNECISIFALLLTFYFWIRSVQTGNLFYSVATALSYFYMASAWGGYVFIINLIPLYVLVMIVFGRYSDRLFAAYTTFYILGILLSMQIQFVSFMPVQSGEHLASFGMFGFCTVIEAVLFFYRLLTKEEFSRAIRVVIAVFVVVAAVALAVASYSGYITPWTGRFYNLLHPTYAKSHIPIIASVSEHQPTAWPHFFFDLHLTSIIFPAGIWFIFAKLKNQRSIVNVGTSKQALAEEAEVNAERRRNDGLFFILVYGLASLYFSGVMVRLMLVLAPVACIICAIALDKVSQNLFTVVTEQFTALKIGVMSKIAAHEEKKASSNKDKPKSLVSKEVIVSIVALATIVILLLIYGAHCLWAASTAYSSPSIVMAWYRQDGSVVMIDDFREAYSWLRHNTDVNARVMSWWDYGYQLTAVANRTVLVDNNTWNNSHIATVGTAMSSTEEDAYPILRMLDVDYILVVFGGMSGFSGDDINKFLWMVRIGGGVFPRIKEKDYLSKRGEYRVDREAGPAFLTSLMYSMCYYDFGKIQTMSQRPAGFDVLRGVEIGRKDISFKHLEEAYTSDRWIIRIYKVKKDESF</sequence>
<feature type="transmembrane region" description="Helical" evidence="16">
    <location>
        <begin position="143"/>
        <end position="163"/>
    </location>
</feature>
<comment type="caution">
    <text evidence="19">The sequence shown here is derived from an EMBL/GenBank/DDBJ whole genome shotgun (WGS) entry which is preliminary data.</text>
</comment>
<feature type="transmembrane region" description="Helical" evidence="16">
    <location>
        <begin position="273"/>
        <end position="294"/>
    </location>
</feature>
<evidence type="ECO:0000256" key="3">
    <source>
        <dbReference type="ARBA" id="ARBA00004127"/>
    </source>
</evidence>
<comment type="cofactor">
    <cofactor evidence="1">
        <name>Mn(2+)</name>
        <dbReference type="ChEBI" id="CHEBI:29035"/>
    </cofactor>
</comment>
<feature type="transmembrane region" description="Helical" evidence="16">
    <location>
        <begin position="26"/>
        <end position="44"/>
    </location>
</feature>
<evidence type="ECO:0000256" key="15">
    <source>
        <dbReference type="ARBA" id="ARBA00048829"/>
    </source>
</evidence>
<keyword evidence="8 19" id="KW-0808">Transferase</keyword>
<comment type="subcellular location">
    <subcellularLocation>
        <location evidence="3">Endomembrane system</location>
        <topology evidence="3">Multi-pass membrane protein</topology>
    </subcellularLocation>
</comment>
<evidence type="ECO:0000259" key="17">
    <source>
        <dbReference type="Pfam" id="PF02516"/>
    </source>
</evidence>
<evidence type="ECO:0000256" key="10">
    <source>
        <dbReference type="ARBA" id="ARBA00022723"/>
    </source>
</evidence>
<feature type="domain" description="STT3/PglB/AglB core" evidence="18">
    <location>
        <begin position="572"/>
        <end position="627"/>
    </location>
</feature>
<dbReference type="PANTHER" id="PTHR13872:SF1">
    <property type="entry name" value="DOLICHYL-DIPHOSPHOOLIGOSACCHARIDE--PROTEIN GLYCOSYLTRANSFERASE SUBUNIT STT3B"/>
    <property type="match status" value="1"/>
</dbReference>